<evidence type="ECO:0000313" key="3">
    <source>
        <dbReference type="WBParaSite" id="SSLN_0000349901-mRNA-1"/>
    </source>
</evidence>
<accession>A0A183SGP8</accession>
<protein>
    <submittedName>
        <fullName evidence="1 3">Uncharacterized protein</fullName>
    </submittedName>
</protein>
<gene>
    <name evidence="1" type="ORF">SSLN_LOCUS3396</name>
</gene>
<name>A0A183SGP8_SCHSO</name>
<evidence type="ECO:0000313" key="2">
    <source>
        <dbReference type="Proteomes" id="UP000275846"/>
    </source>
</evidence>
<dbReference type="EMBL" id="UYSU01032530">
    <property type="protein sequence ID" value="VDL89781.1"/>
    <property type="molecule type" value="Genomic_DNA"/>
</dbReference>
<dbReference type="OrthoDB" id="995477at2759"/>
<organism evidence="3">
    <name type="scientific">Schistocephalus solidus</name>
    <name type="common">Tapeworm</name>
    <dbReference type="NCBI Taxonomy" id="70667"/>
    <lineage>
        <taxon>Eukaryota</taxon>
        <taxon>Metazoa</taxon>
        <taxon>Spiralia</taxon>
        <taxon>Lophotrochozoa</taxon>
        <taxon>Platyhelminthes</taxon>
        <taxon>Cestoda</taxon>
        <taxon>Eucestoda</taxon>
        <taxon>Diphyllobothriidea</taxon>
        <taxon>Diphyllobothriidae</taxon>
        <taxon>Schistocephalus</taxon>
    </lineage>
</organism>
<dbReference type="WBParaSite" id="SSLN_0000349901-mRNA-1">
    <property type="protein sequence ID" value="SSLN_0000349901-mRNA-1"/>
    <property type="gene ID" value="SSLN_0000349901"/>
</dbReference>
<evidence type="ECO:0000313" key="1">
    <source>
        <dbReference type="EMBL" id="VDL89781.1"/>
    </source>
</evidence>
<dbReference type="AlphaFoldDB" id="A0A183SGP8"/>
<keyword evidence="2" id="KW-1185">Reference proteome</keyword>
<sequence>MTRVQIDDCHRRLQKYKSWEVFNLPVLSISPPEESIVQQLPAPRPRVHLRGLHPRQKAEEGVGQQETVFHTGSQMKEAVIVTATETMDTQRSSYVALSVSTRALKSPRTINLSAFGTVASRMHRSS</sequence>
<reference evidence="1 2" key="2">
    <citation type="submission" date="2018-11" db="EMBL/GenBank/DDBJ databases">
        <authorList>
            <consortium name="Pathogen Informatics"/>
        </authorList>
    </citation>
    <scope>NUCLEOTIDE SEQUENCE [LARGE SCALE GENOMIC DNA]</scope>
    <source>
        <strain evidence="1 2">NST_G2</strain>
    </source>
</reference>
<proteinExistence type="predicted"/>
<reference evidence="3" key="1">
    <citation type="submission" date="2016-06" db="UniProtKB">
        <authorList>
            <consortium name="WormBaseParasite"/>
        </authorList>
    </citation>
    <scope>IDENTIFICATION</scope>
</reference>
<dbReference type="Proteomes" id="UP000275846">
    <property type="component" value="Unassembled WGS sequence"/>
</dbReference>